<dbReference type="Gene3D" id="3.40.630.40">
    <property type="entry name" value="Zn-dependent exopeptidases"/>
    <property type="match status" value="1"/>
</dbReference>
<sequence>MPRVILSSGHTERSPGTEANGLREVDVARDIVKATLPYLRQNGIISLSVPPDQDMQNRILWINKSGYSEQNNDITIEVHINDGGGTGLEGWFEGDGNNSSSKLVNAVLRSTSDETGLKNLGSKSEYDHELGSLAFLHETLPIAALIECGFIDNEKDAAFLKQQENIEKIGKGIAKGILQYYGMEFREAGSQRPAATSVPQSVTAPVRDPAPAPQPAARPDPGNAGAPVFPPAGGGFNTGGFNSPAAGGFGGNSFGGPAAPQSGGGGFTPMPSREERKEMITKTYVKILGREPNQNDLNYFLNIGITEDQLLKKMVDSQEHADLVKARQEVITAKKNYNDQQTELIRLRNQVNDNQQILNNLQHSIQEKNRGLAELQQRISQYERINAAKPQSGASEGGRSQKYTGSFVDRLFRAFSDLFD</sequence>
<comment type="caution">
    <text evidence="4">The sequence shown here is derived from an EMBL/GenBank/DDBJ whole genome shotgun (WGS) entry which is preliminary data.</text>
</comment>
<reference evidence="4 5" key="1">
    <citation type="submission" date="2015-02" db="EMBL/GenBank/DDBJ databases">
        <title>Improved understanding of the partial-nitritation anammox process through 23 genomes representing the majority of the microbial community.</title>
        <authorList>
            <person name="Speth D.R."/>
            <person name="In T Zandt M."/>
            <person name="Guerrero Cruz S."/>
            <person name="Jetten M.S."/>
            <person name="Dutilh B.E."/>
        </authorList>
    </citation>
    <scope>NUCLEOTIDE SEQUENCE [LARGE SCALE GENOMIC DNA]</scope>
    <source>
        <strain evidence="4">OLB20</strain>
    </source>
</reference>
<dbReference type="GO" id="GO:0009253">
    <property type="term" value="P:peptidoglycan catabolic process"/>
    <property type="evidence" value="ECO:0007669"/>
    <property type="project" value="InterPro"/>
</dbReference>
<evidence type="ECO:0000313" key="5">
    <source>
        <dbReference type="Proteomes" id="UP000070457"/>
    </source>
</evidence>
<dbReference type="PANTHER" id="PTHR30404">
    <property type="entry name" value="N-ACETYLMURAMOYL-L-ALANINE AMIDASE"/>
    <property type="match status" value="1"/>
</dbReference>
<evidence type="ECO:0000256" key="1">
    <source>
        <dbReference type="SAM" id="Coils"/>
    </source>
</evidence>
<dbReference type="GO" id="GO:0008745">
    <property type="term" value="F:N-acetylmuramoyl-L-alanine amidase activity"/>
    <property type="evidence" value="ECO:0007669"/>
    <property type="project" value="UniProtKB-EC"/>
</dbReference>
<proteinExistence type="predicted"/>
<feature type="region of interest" description="Disordered" evidence="2">
    <location>
        <begin position="1"/>
        <end position="20"/>
    </location>
</feature>
<dbReference type="GO" id="GO:0030288">
    <property type="term" value="C:outer membrane-bounded periplasmic space"/>
    <property type="evidence" value="ECO:0007669"/>
    <property type="project" value="TreeGrafter"/>
</dbReference>
<name>A0A136LW04_9BACT</name>
<keyword evidence="1" id="KW-0175">Coiled coil</keyword>
<feature type="domain" description="MurNAc-LAA" evidence="3">
    <location>
        <begin position="70"/>
        <end position="178"/>
    </location>
</feature>
<evidence type="ECO:0000259" key="3">
    <source>
        <dbReference type="SMART" id="SM00646"/>
    </source>
</evidence>
<feature type="region of interest" description="Disordered" evidence="2">
    <location>
        <begin position="191"/>
        <end position="272"/>
    </location>
</feature>
<feature type="coiled-coil region" evidence="1">
    <location>
        <begin position="323"/>
        <end position="385"/>
    </location>
</feature>
<evidence type="ECO:0000256" key="2">
    <source>
        <dbReference type="SAM" id="MobiDB-lite"/>
    </source>
</evidence>
<keyword evidence="4" id="KW-0378">Hydrolase</keyword>
<gene>
    <name evidence="4" type="primary">cwlC</name>
    <name evidence="4" type="ORF">TR69_WS6001001418</name>
</gene>
<feature type="compositionally biased region" description="Polar residues" evidence="2">
    <location>
        <begin position="193"/>
        <end position="203"/>
    </location>
</feature>
<feature type="compositionally biased region" description="Basic and acidic residues" evidence="2">
    <location>
        <begin position="10"/>
        <end position="20"/>
    </location>
</feature>
<dbReference type="EMBL" id="JYNZ01000006">
    <property type="protein sequence ID" value="KXK25812.1"/>
    <property type="molecule type" value="Genomic_DNA"/>
</dbReference>
<dbReference type="InterPro" id="IPR050695">
    <property type="entry name" value="N-acetylmuramoyl_amidase_3"/>
</dbReference>
<accession>A0A136LW04</accession>
<dbReference type="CDD" id="cd02696">
    <property type="entry name" value="MurNAc-LAA"/>
    <property type="match status" value="1"/>
</dbReference>
<dbReference type="SMART" id="SM00646">
    <property type="entry name" value="Ami_3"/>
    <property type="match status" value="1"/>
</dbReference>
<feature type="compositionally biased region" description="Pro residues" evidence="2">
    <location>
        <begin position="208"/>
        <end position="218"/>
    </location>
</feature>
<protein>
    <submittedName>
        <fullName evidence="4">Sporulation-specific N-acetylmuramoyl-L-alanine amidase</fullName>
        <ecNumber evidence="4">3.5.1.28</ecNumber>
    </submittedName>
</protein>
<evidence type="ECO:0000313" key="4">
    <source>
        <dbReference type="EMBL" id="KXK25812.1"/>
    </source>
</evidence>
<dbReference type="SUPFAM" id="SSF53187">
    <property type="entry name" value="Zn-dependent exopeptidases"/>
    <property type="match status" value="1"/>
</dbReference>
<dbReference type="AlphaFoldDB" id="A0A136LW04"/>
<dbReference type="Pfam" id="PF01520">
    <property type="entry name" value="Amidase_3"/>
    <property type="match status" value="1"/>
</dbReference>
<organism evidence="4 5">
    <name type="scientific">candidate division WS6 bacterium OLB20</name>
    <dbReference type="NCBI Taxonomy" id="1617426"/>
    <lineage>
        <taxon>Bacteria</taxon>
        <taxon>Candidatus Dojkabacteria</taxon>
    </lineage>
</organism>
<dbReference type="EC" id="3.5.1.28" evidence="4"/>
<dbReference type="InterPro" id="IPR002508">
    <property type="entry name" value="MurNAc-LAA_cat"/>
</dbReference>
<dbReference type="PANTHER" id="PTHR30404:SF8">
    <property type="entry name" value="AUTOLYSIN PH-RELATED"/>
    <property type="match status" value="1"/>
</dbReference>
<dbReference type="STRING" id="1617426.TR69_WS6001001418"/>
<dbReference type="Proteomes" id="UP000070457">
    <property type="component" value="Unassembled WGS sequence"/>
</dbReference>